<proteinExistence type="predicted"/>
<feature type="transmembrane region" description="Helical" evidence="1">
    <location>
        <begin position="275"/>
        <end position="292"/>
    </location>
</feature>
<dbReference type="Proteomes" id="UP001597357">
    <property type="component" value="Unassembled WGS sequence"/>
</dbReference>
<feature type="transmembrane region" description="Helical" evidence="1">
    <location>
        <begin position="124"/>
        <end position="144"/>
    </location>
</feature>
<organism evidence="2 3">
    <name type="scientific">Mesonia sediminis</name>
    <dbReference type="NCBI Taxonomy" id="1703946"/>
    <lineage>
        <taxon>Bacteria</taxon>
        <taxon>Pseudomonadati</taxon>
        <taxon>Bacteroidota</taxon>
        <taxon>Flavobacteriia</taxon>
        <taxon>Flavobacteriales</taxon>
        <taxon>Flavobacteriaceae</taxon>
        <taxon>Mesonia</taxon>
    </lineage>
</organism>
<evidence type="ECO:0000313" key="2">
    <source>
        <dbReference type="EMBL" id="MFD2698507.1"/>
    </source>
</evidence>
<dbReference type="EMBL" id="JBHULZ010000041">
    <property type="protein sequence ID" value="MFD2698507.1"/>
    <property type="molecule type" value="Genomic_DNA"/>
</dbReference>
<sequence length="349" mass="40673">MNFYFYVLIVVVFFTFLNLKFGKTYHNLPSWPSFVMTGLILFVVFSIAFSPIEVYGDKYNYLAQFKNFSYASYSSQKDLGWAFYNHVSQIIYDSSALFFLITAFIYIVGYYVFIKKTVPPRHRFFLFLACVSSFGFLTYGINTIRAGFSLSLLLIAISYHKKKFLFILLSICAVLSHKSIALPLFAYVLTGYYNRPNFYLKLWLFALLISLINIGGVSEIIQTILGDFDERGNLYLSDKNLQYKTGFRVDFVAYSIIPIIAGNYFINKQGIKENLYTRLFNLYLFVNAFWLLNIRMNFSDRMAYLSWFLIPFILLLPLLKYNLEISNRNFVAFILVGIIAFSAIMHFIL</sequence>
<accession>A0ABW5SH80</accession>
<dbReference type="InterPro" id="IPR049458">
    <property type="entry name" value="EpsG-like"/>
</dbReference>
<feature type="transmembrane region" description="Helical" evidence="1">
    <location>
        <begin position="90"/>
        <end position="112"/>
    </location>
</feature>
<feature type="transmembrane region" description="Helical" evidence="1">
    <location>
        <begin position="164"/>
        <end position="190"/>
    </location>
</feature>
<keyword evidence="1" id="KW-0812">Transmembrane</keyword>
<dbReference type="Pfam" id="PF14897">
    <property type="entry name" value="EpsG"/>
    <property type="match status" value="1"/>
</dbReference>
<feature type="transmembrane region" description="Helical" evidence="1">
    <location>
        <begin position="6"/>
        <end position="22"/>
    </location>
</feature>
<name>A0ABW5SH80_9FLAO</name>
<keyword evidence="1" id="KW-0472">Membrane</keyword>
<dbReference type="RefSeq" id="WP_379048180.1">
    <property type="nucleotide sequence ID" value="NZ_JBHULZ010000041.1"/>
</dbReference>
<feature type="transmembrane region" description="Helical" evidence="1">
    <location>
        <begin position="245"/>
        <end position="266"/>
    </location>
</feature>
<protein>
    <submittedName>
        <fullName evidence="2">EpsG family protein</fullName>
    </submittedName>
</protein>
<comment type="caution">
    <text evidence="2">The sequence shown here is derived from an EMBL/GenBank/DDBJ whole genome shotgun (WGS) entry which is preliminary data.</text>
</comment>
<keyword evidence="3" id="KW-1185">Reference proteome</keyword>
<feature type="transmembrane region" description="Helical" evidence="1">
    <location>
        <begin position="304"/>
        <end position="323"/>
    </location>
</feature>
<gene>
    <name evidence="2" type="ORF">ACFSQ0_10925</name>
</gene>
<evidence type="ECO:0000313" key="3">
    <source>
        <dbReference type="Proteomes" id="UP001597357"/>
    </source>
</evidence>
<feature type="transmembrane region" description="Helical" evidence="1">
    <location>
        <begin position="34"/>
        <end position="52"/>
    </location>
</feature>
<keyword evidence="1" id="KW-1133">Transmembrane helix</keyword>
<reference evidence="3" key="1">
    <citation type="journal article" date="2019" name="Int. J. Syst. Evol. Microbiol.">
        <title>The Global Catalogue of Microorganisms (GCM) 10K type strain sequencing project: providing services to taxonomists for standard genome sequencing and annotation.</title>
        <authorList>
            <consortium name="The Broad Institute Genomics Platform"/>
            <consortium name="The Broad Institute Genome Sequencing Center for Infectious Disease"/>
            <person name="Wu L."/>
            <person name="Ma J."/>
        </authorList>
    </citation>
    <scope>NUCLEOTIDE SEQUENCE [LARGE SCALE GENOMIC DNA]</scope>
    <source>
        <strain evidence="3">KCTC 42255</strain>
    </source>
</reference>
<feature type="transmembrane region" description="Helical" evidence="1">
    <location>
        <begin position="202"/>
        <end position="225"/>
    </location>
</feature>
<evidence type="ECO:0000256" key="1">
    <source>
        <dbReference type="SAM" id="Phobius"/>
    </source>
</evidence>
<feature type="transmembrane region" description="Helical" evidence="1">
    <location>
        <begin position="330"/>
        <end position="348"/>
    </location>
</feature>